<comment type="caution">
    <text evidence="1">The sequence shown here is derived from an EMBL/GenBank/DDBJ whole genome shotgun (WGS) entry which is preliminary data.</text>
</comment>
<dbReference type="AlphaFoldDB" id="A0A9J5WAD1"/>
<gene>
    <name evidence="1" type="ORF">H5410_061684</name>
</gene>
<dbReference type="EMBL" id="JACXVP010000012">
    <property type="protein sequence ID" value="KAG5571918.1"/>
    <property type="molecule type" value="Genomic_DNA"/>
</dbReference>
<protein>
    <submittedName>
        <fullName evidence="1">Uncharacterized protein</fullName>
    </submittedName>
</protein>
<keyword evidence="2" id="KW-1185">Reference proteome</keyword>
<dbReference type="Proteomes" id="UP000824120">
    <property type="component" value="Chromosome 12"/>
</dbReference>
<evidence type="ECO:0000313" key="1">
    <source>
        <dbReference type="EMBL" id="KAG5571918.1"/>
    </source>
</evidence>
<accession>A0A9J5WAD1</accession>
<dbReference type="OrthoDB" id="1321922at2759"/>
<sequence>MYKSDEELLDAKNNVPASDVLVSNESPIKYKNCVKTGKSNVEDQLSPNSQSEAHDNVVLENKIATIDVATDDMVNGYLKLTNDEVQNIDEGEVNEVHQSEKMIY</sequence>
<reference evidence="1 2" key="1">
    <citation type="submission" date="2020-09" db="EMBL/GenBank/DDBJ databases">
        <title>De no assembly of potato wild relative species, Solanum commersonii.</title>
        <authorList>
            <person name="Cho K."/>
        </authorList>
    </citation>
    <scope>NUCLEOTIDE SEQUENCE [LARGE SCALE GENOMIC DNA]</scope>
    <source>
        <strain evidence="1">LZ3.2</strain>
        <tissue evidence="1">Leaf</tissue>
    </source>
</reference>
<proteinExistence type="predicted"/>
<organism evidence="1 2">
    <name type="scientific">Solanum commersonii</name>
    <name type="common">Commerson's wild potato</name>
    <name type="synonym">Commerson's nightshade</name>
    <dbReference type="NCBI Taxonomy" id="4109"/>
    <lineage>
        <taxon>Eukaryota</taxon>
        <taxon>Viridiplantae</taxon>
        <taxon>Streptophyta</taxon>
        <taxon>Embryophyta</taxon>
        <taxon>Tracheophyta</taxon>
        <taxon>Spermatophyta</taxon>
        <taxon>Magnoliopsida</taxon>
        <taxon>eudicotyledons</taxon>
        <taxon>Gunneridae</taxon>
        <taxon>Pentapetalae</taxon>
        <taxon>asterids</taxon>
        <taxon>lamiids</taxon>
        <taxon>Solanales</taxon>
        <taxon>Solanaceae</taxon>
        <taxon>Solanoideae</taxon>
        <taxon>Solaneae</taxon>
        <taxon>Solanum</taxon>
    </lineage>
</organism>
<name>A0A9J5WAD1_SOLCO</name>
<evidence type="ECO:0000313" key="2">
    <source>
        <dbReference type="Proteomes" id="UP000824120"/>
    </source>
</evidence>